<evidence type="ECO:0000313" key="4">
    <source>
        <dbReference type="Proteomes" id="UP000228888"/>
    </source>
</evidence>
<dbReference type="EMBL" id="PFFF01000015">
    <property type="protein sequence ID" value="PIV89863.1"/>
    <property type="molecule type" value="Genomic_DNA"/>
</dbReference>
<accession>A0A2H9M2C3</accession>
<dbReference type="EMBL" id="PEUT01000025">
    <property type="protein sequence ID" value="PIV13785.1"/>
    <property type="molecule type" value="Genomic_DNA"/>
</dbReference>
<dbReference type="Proteomes" id="UP000228989">
    <property type="component" value="Unassembled WGS sequence"/>
</dbReference>
<evidence type="ECO:0000313" key="5">
    <source>
        <dbReference type="Proteomes" id="UP000228989"/>
    </source>
</evidence>
<dbReference type="EMBL" id="PFUW01000020">
    <property type="protein sequence ID" value="PJB04045.1"/>
    <property type="molecule type" value="Genomic_DNA"/>
</dbReference>
<organism evidence="2 5">
    <name type="scientific">Huberarchaeum crystalense</name>
    <dbReference type="NCBI Taxonomy" id="2014257"/>
    <lineage>
        <taxon>Archaea</taxon>
        <taxon>Candidatus Huberarchaeota</taxon>
        <taxon>Candidatus Huberarchaeia</taxon>
        <taxon>Candidatus Huberarchaeales</taxon>
        <taxon>Candidatus Huberarchaeaceae</taxon>
        <taxon>Candidatus Huberarchaeum</taxon>
    </lineage>
</organism>
<evidence type="ECO:0000313" key="2">
    <source>
        <dbReference type="EMBL" id="PIV89863.1"/>
    </source>
</evidence>
<dbReference type="AlphaFoldDB" id="A0A2H9MP87"/>
<dbReference type="Proteomes" id="UP000228888">
    <property type="component" value="Unassembled WGS sequence"/>
</dbReference>
<dbReference type="Proteomes" id="UP000230713">
    <property type="component" value="Unassembled WGS sequence"/>
</dbReference>
<gene>
    <name evidence="3" type="ORF">CO124_01235</name>
    <name evidence="1" type="ORF">COS45_00905</name>
    <name evidence="2" type="ORF">COW47_00610</name>
</gene>
<reference evidence="2" key="2">
    <citation type="submission" date="2017-09" db="EMBL/GenBank/DDBJ databases">
        <title>Depth-based differentiation of microbial function through sediment-hosted aquifers and enrichment of novel symbionts in the deep terrestrial subsurface.</title>
        <authorList>
            <person name="Probst A.J."/>
            <person name="Ladd B."/>
            <person name="Jarett J.K."/>
            <person name="Geller-Mcgrath D.E."/>
            <person name="Sieber C.M."/>
            <person name="Emerson J.B."/>
            <person name="Anantharaman K."/>
            <person name="Thomas B.C."/>
            <person name="Malmstrom R."/>
            <person name="Stieglmeier M."/>
            <person name="Klingl A."/>
            <person name="Woyke T."/>
            <person name="Ryan C.M."/>
            <person name="Banfield J.F."/>
        </authorList>
    </citation>
    <scope>NUCLEOTIDE SEQUENCE [LARGE SCALE GENOMIC DNA]</scope>
    <source>
        <strain evidence="1">CG03_land_8_20_14_0_80_31_114</strain>
        <strain evidence="2">CG17_big_fil_post_rev_8_21_14_2_50_31_73</strain>
        <strain evidence="3">CG_4_9_14_3_um_filter_31_125</strain>
    </source>
</reference>
<name>A0A2H9MP87_HUBC1</name>
<proteinExistence type="predicted"/>
<accession>A0A2H9MP87</accession>
<sequence>MDKYPYIISQTFRFNPYTEFNHIEKISGYFEYYYTFSAPIALIPNIKIERYDIITKKKLPIITIDKYLKFVGEVYHLLDYKNKKPVFVPVSLKFGIDDIKRLVKEYIKKEFLNIWFDFEGAAVTKPKIARIRAFLREVDSNGRLDDIITFSTNIKREIISNPKSDKTPSSDIIASIIGSNLVGVNREPPRPIGTPLSKEELVELRKHKARVFDASTYYYSKVDTSSYDAKTRNLLMIPKRNILFNSKLLDEELVVQTEYFLKEMSIEKYITKKPMISEYKGGELKKVLFPKEIKITEWF</sequence>
<evidence type="ECO:0000313" key="3">
    <source>
        <dbReference type="EMBL" id="PJB04045.1"/>
    </source>
</evidence>
<evidence type="ECO:0000313" key="1">
    <source>
        <dbReference type="EMBL" id="PIV13785.1"/>
    </source>
</evidence>
<protein>
    <submittedName>
        <fullName evidence="2">Uncharacterized protein</fullName>
    </submittedName>
</protein>
<comment type="caution">
    <text evidence="2">The sequence shown here is derived from an EMBL/GenBank/DDBJ whole genome shotgun (WGS) entry which is preliminary data.</text>
</comment>
<reference evidence="4 5" key="1">
    <citation type="submission" date="2017-09" db="EMBL/GenBank/DDBJ databases">
        <title>Depth-based differentiation of microbial function through sediment-hosted aquifers and enrichment of novel symbionts in the deep terrestrial subsurface.</title>
        <authorList>
            <person name="Probst A.J."/>
            <person name="Ladd B."/>
            <person name="Jarett J.K."/>
            <person name="Geller-Mcgrath D.E."/>
            <person name="Sieber C.M.K."/>
            <person name="Emerson J.B."/>
            <person name="Anantharaman K."/>
            <person name="Thomas B.C."/>
            <person name="Malmstrom R."/>
            <person name="Stieglmeier M."/>
            <person name="Klingl A."/>
            <person name="Woyke T."/>
            <person name="Ryan C.M."/>
            <person name="Banfield J.F."/>
        </authorList>
    </citation>
    <scope>NUCLEOTIDE SEQUENCE [LARGE SCALE GENOMIC DNA]</scope>
</reference>
<accession>A0A2H9QS80</accession>